<evidence type="ECO:0000256" key="1">
    <source>
        <dbReference type="SAM" id="MobiDB-lite"/>
    </source>
</evidence>
<dbReference type="Gene3D" id="3.10.290.30">
    <property type="entry name" value="MM3350-like"/>
    <property type="match status" value="1"/>
</dbReference>
<evidence type="ECO:0000313" key="2">
    <source>
        <dbReference type="EMBL" id="TDL24455.1"/>
    </source>
</evidence>
<dbReference type="OrthoDB" id="2940229at2759"/>
<dbReference type="VEuPathDB" id="FungiDB:BD410DRAFT_896672"/>
<feature type="compositionally biased region" description="Acidic residues" evidence="1">
    <location>
        <begin position="310"/>
        <end position="336"/>
    </location>
</feature>
<keyword evidence="3" id="KW-1185">Reference proteome</keyword>
<dbReference type="InterPro" id="IPR024047">
    <property type="entry name" value="MM3350-like_sf"/>
</dbReference>
<protein>
    <submittedName>
        <fullName evidence="2">Uncharacterized protein</fullName>
    </submittedName>
</protein>
<dbReference type="AlphaFoldDB" id="A0A4Y7QAI7"/>
<reference evidence="2 3" key="1">
    <citation type="submission" date="2018-06" db="EMBL/GenBank/DDBJ databases">
        <title>A transcriptomic atlas of mushroom development highlights an independent origin of complex multicellularity.</title>
        <authorList>
            <consortium name="DOE Joint Genome Institute"/>
            <person name="Krizsan K."/>
            <person name="Almasi E."/>
            <person name="Merenyi Z."/>
            <person name="Sahu N."/>
            <person name="Viragh M."/>
            <person name="Koszo T."/>
            <person name="Mondo S."/>
            <person name="Kiss B."/>
            <person name="Balint B."/>
            <person name="Kues U."/>
            <person name="Barry K."/>
            <person name="Hegedus J.C."/>
            <person name="Henrissat B."/>
            <person name="Johnson J."/>
            <person name="Lipzen A."/>
            <person name="Ohm R."/>
            <person name="Nagy I."/>
            <person name="Pangilinan J."/>
            <person name="Yan J."/>
            <person name="Xiong Y."/>
            <person name="Grigoriev I.V."/>
            <person name="Hibbett D.S."/>
            <person name="Nagy L.G."/>
        </authorList>
    </citation>
    <scope>NUCLEOTIDE SEQUENCE [LARGE SCALE GENOMIC DNA]</scope>
    <source>
        <strain evidence="2 3">SZMC22713</strain>
    </source>
</reference>
<name>A0A4Y7QAI7_9AGAM</name>
<dbReference type="EMBL" id="ML170166">
    <property type="protein sequence ID" value="TDL24455.1"/>
    <property type="molecule type" value="Genomic_DNA"/>
</dbReference>
<gene>
    <name evidence="2" type="ORF">BD410DRAFT_896672</name>
</gene>
<dbReference type="STRING" id="50990.A0A4Y7QAI7"/>
<feature type="region of interest" description="Disordered" evidence="1">
    <location>
        <begin position="1"/>
        <end position="53"/>
    </location>
</feature>
<dbReference type="SUPFAM" id="SSF159941">
    <property type="entry name" value="MM3350-like"/>
    <property type="match status" value="1"/>
</dbReference>
<proteinExistence type="predicted"/>
<sequence length="427" mass="48631">MSRPSLKRNYSIFDSPASSTPPHRTPCRDHVPSDSPTNPFGLYRVPKPPTLPRATPASEHLILRFQLSETGSNVYRVVQVPSNYTFWHLSKLVSFLFGWKVDPEEGSSGMKTPYIDRTNKRRKVEKHKMEHLFQVQKEIMMYTATHRAGLVKSGRTWAMLSSKYDVKRKITECTTWYREESFTLQNAWPRGTDVTRGISYVHDARTVNAQTVFITVYTPETNVTRQKGTTNEPYVLLGNGLPNDDEDDEDFALDLHQWNDVDAFEDFIGGERMKDIASWEEEELEGEEERSIRINEAHDRLKRMASDGLSEFDSDEDKENVKEEEEIDELAGDDDSSQSSVILVPPKITVQQPRKGAKPPKLVPPPAKPAVLPLKKIVAAAKKRAQPVPVVPPKKVWPVQLPKKRAVGHRPIEEDELYDPFGDEAEL</sequence>
<organism evidence="2 3">
    <name type="scientific">Rickenella mellea</name>
    <dbReference type="NCBI Taxonomy" id="50990"/>
    <lineage>
        <taxon>Eukaryota</taxon>
        <taxon>Fungi</taxon>
        <taxon>Dikarya</taxon>
        <taxon>Basidiomycota</taxon>
        <taxon>Agaricomycotina</taxon>
        <taxon>Agaricomycetes</taxon>
        <taxon>Hymenochaetales</taxon>
        <taxon>Rickenellaceae</taxon>
        <taxon>Rickenella</taxon>
    </lineage>
</organism>
<feature type="region of interest" description="Disordered" evidence="1">
    <location>
        <begin position="305"/>
        <end position="368"/>
    </location>
</feature>
<dbReference type="Proteomes" id="UP000294933">
    <property type="component" value="Unassembled WGS sequence"/>
</dbReference>
<accession>A0A4Y7QAI7</accession>
<evidence type="ECO:0000313" key="3">
    <source>
        <dbReference type="Proteomes" id="UP000294933"/>
    </source>
</evidence>